<comment type="caution">
    <text evidence="9">The sequence shown here is derived from an EMBL/GenBank/DDBJ whole genome shotgun (WGS) entry which is preliminary data.</text>
</comment>
<dbReference type="PANTHER" id="PTHR23500">
    <property type="entry name" value="SOLUTE CARRIER FAMILY 2, FACILITATED GLUCOSE TRANSPORTER"/>
    <property type="match status" value="1"/>
</dbReference>
<dbReference type="Pfam" id="PF00083">
    <property type="entry name" value="Sugar_tr"/>
    <property type="match status" value="1"/>
</dbReference>
<dbReference type="GO" id="GO:0015144">
    <property type="term" value="F:carbohydrate transmembrane transporter activity"/>
    <property type="evidence" value="ECO:0007669"/>
    <property type="project" value="InterPro"/>
</dbReference>
<accession>A0A835BY07</accession>
<dbReference type="AlphaFoldDB" id="A0A835BY07"/>
<evidence type="ECO:0000259" key="8">
    <source>
        <dbReference type="PROSITE" id="PS50850"/>
    </source>
</evidence>
<organism evidence="9 10">
    <name type="scientific">Digitaria exilis</name>
    <dbReference type="NCBI Taxonomy" id="1010633"/>
    <lineage>
        <taxon>Eukaryota</taxon>
        <taxon>Viridiplantae</taxon>
        <taxon>Streptophyta</taxon>
        <taxon>Embryophyta</taxon>
        <taxon>Tracheophyta</taxon>
        <taxon>Spermatophyta</taxon>
        <taxon>Magnoliopsida</taxon>
        <taxon>Liliopsida</taxon>
        <taxon>Poales</taxon>
        <taxon>Poaceae</taxon>
        <taxon>PACMAD clade</taxon>
        <taxon>Panicoideae</taxon>
        <taxon>Panicodae</taxon>
        <taxon>Paniceae</taxon>
        <taxon>Anthephorinae</taxon>
        <taxon>Digitaria</taxon>
    </lineage>
</organism>
<dbReference type="InterPro" id="IPR005828">
    <property type="entry name" value="MFS_sugar_transport-like"/>
</dbReference>
<sequence length="380" mass="42116">MAGGLITTNDNVHDYGEGMTFSVMVTCLMAASCGLILGYDSGISGGVTQMESFLITNYFADRIPIWGWRVSLGLAVVPSVFIVVGAFFISDTPSSLVLRGYPDRARATLQHIRGPDADVDAEFKDIVLAVDEAHPNEKGAFQRLFSKQYRQYLVIGLAIPVFYELTGMVAIAIFSPLLFRTVGFSSQNAILGSVLNSAINLVATLLSSFLMDCTGRKFLFIIGGFGMMICEVAISWIMADHLGKQEGVIMPQNYATGVLVLILMCTFCFGLSWAPLRYVVPSEIYPVEVRSAGQAMSISIALCISFLELQVFIALLCAMKYIVFLLYAFFLLAMTIFVVMFLPETKGVPLEAMRSVWVQHWFWRRFNMNVKQESQAFLDK</sequence>
<keyword evidence="6 7" id="KW-0472">Membrane</keyword>
<gene>
    <name evidence="9" type="ORF">HU200_027464</name>
</gene>
<evidence type="ECO:0000256" key="3">
    <source>
        <dbReference type="ARBA" id="ARBA00022448"/>
    </source>
</evidence>
<dbReference type="EMBL" id="JACEFO010001734">
    <property type="protein sequence ID" value="KAF8714926.1"/>
    <property type="molecule type" value="Genomic_DNA"/>
</dbReference>
<feature type="transmembrane region" description="Helical" evidence="7">
    <location>
        <begin position="321"/>
        <end position="342"/>
    </location>
</feature>
<comment type="subcellular location">
    <subcellularLocation>
        <location evidence="1">Membrane</location>
        <topology evidence="1">Multi-pass membrane protein</topology>
    </subcellularLocation>
</comment>
<dbReference type="Proteomes" id="UP000636709">
    <property type="component" value="Unassembled WGS sequence"/>
</dbReference>
<evidence type="ECO:0000256" key="5">
    <source>
        <dbReference type="ARBA" id="ARBA00022989"/>
    </source>
</evidence>
<feature type="transmembrane region" description="Helical" evidence="7">
    <location>
        <begin position="190"/>
        <end position="211"/>
    </location>
</feature>
<feature type="transmembrane region" description="Helical" evidence="7">
    <location>
        <begin position="218"/>
        <end position="239"/>
    </location>
</feature>
<proteinExistence type="inferred from homology"/>
<evidence type="ECO:0000313" key="9">
    <source>
        <dbReference type="EMBL" id="KAF8714926.1"/>
    </source>
</evidence>
<evidence type="ECO:0000313" key="10">
    <source>
        <dbReference type="Proteomes" id="UP000636709"/>
    </source>
</evidence>
<dbReference type="InterPro" id="IPR036259">
    <property type="entry name" value="MFS_trans_sf"/>
</dbReference>
<feature type="transmembrane region" description="Helical" evidence="7">
    <location>
        <begin position="21"/>
        <end position="39"/>
    </location>
</feature>
<evidence type="ECO:0000256" key="2">
    <source>
        <dbReference type="ARBA" id="ARBA00010992"/>
    </source>
</evidence>
<dbReference type="SUPFAM" id="SSF103473">
    <property type="entry name" value="MFS general substrate transporter"/>
    <property type="match status" value="1"/>
</dbReference>
<keyword evidence="5 7" id="KW-1133">Transmembrane helix</keyword>
<name>A0A835BY07_9POAL</name>
<comment type="similarity">
    <text evidence="2">Belongs to the major facilitator superfamily. Sugar transporter (TC 2.A.1.1) family.</text>
</comment>
<keyword evidence="4 7" id="KW-0812">Transmembrane</keyword>
<feature type="transmembrane region" description="Helical" evidence="7">
    <location>
        <begin position="295"/>
        <end position="315"/>
    </location>
</feature>
<feature type="transmembrane region" description="Helical" evidence="7">
    <location>
        <begin position="254"/>
        <end position="274"/>
    </location>
</feature>
<protein>
    <recommendedName>
        <fullName evidence="8">Major facilitator superfamily (MFS) profile domain-containing protein</fullName>
    </recommendedName>
</protein>
<reference evidence="9" key="1">
    <citation type="submission" date="2020-07" db="EMBL/GenBank/DDBJ databases">
        <title>Genome sequence and genetic diversity analysis of an under-domesticated orphan crop, white fonio (Digitaria exilis).</title>
        <authorList>
            <person name="Bennetzen J.L."/>
            <person name="Chen S."/>
            <person name="Ma X."/>
            <person name="Wang X."/>
            <person name="Yssel A.E.J."/>
            <person name="Chaluvadi S.R."/>
            <person name="Johnson M."/>
            <person name="Gangashetty P."/>
            <person name="Hamidou F."/>
            <person name="Sanogo M.D."/>
            <person name="Zwaenepoel A."/>
            <person name="Wallace J."/>
            <person name="Van De Peer Y."/>
            <person name="Van Deynze A."/>
        </authorList>
    </citation>
    <scope>NUCLEOTIDE SEQUENCE</scope>
    <source>
        <tissue evidence="9">Leaves</tissue>
    </source>
</reference>
<dbReference type="PROSITE" id="PS50850">
    <property type="entry name" value="MFS"/>
    <property type="match status" value="1"/>
</dbReference>
<keyword evidence="10" id="KW-1185">Reference proteome</keyword>
<dbReference type="OrthoDB" id="5296287at2759"/>
<evidence type="ECO:0000256" key="1">
    <source>
        <dbReference type="ARBA" id="ARBA00004141"/>
    </source>
</evidence>
<feature type="transmembrane region" description="Helical" evidence="7">
    <location>
        <begin position="66"/>
        <end position="89"/>
    </location>
</feature>
<keyword evidence="3" id="KW-0813">Transport</keyword>
<evidence type="ECO:0000256" key="7">
    <source>
        <dbReference type="SAM" id="Phobius"/>
    </source>
</evidence>
<evidence type="ECO:0000256" key="4">
    <source>
        <dbReference type="ARBA" id="ARBA00022692"/>
    </source>
</evidence>
<dbReference type="GO" id="GO:0016020">
    <property type="term" value="C:membrane"/>
    <property type="evidence" value="ECO:0007669"/>
    <property type="project" value="UniProtKB-SubCell"/>
</dbReference>
<dbReference type="InterPro" id="IPR045262">
    <property type="entry name" value="STP/PLT_plant"/>
</dbReference>
<evidence type="ECO:0000256" key="6">
    <source>
        <dbReference type="ARBA" id="ARBA00023136"/>
    </source>
</evidence>
<dbReference type="PANTHER" id="PTHR23500:SF537">
    <property type="entry name" value="MAJOR FACILITATOR SUPERFAMILY (MFS) PROFILE DOMAIN-CONTAINING PROTEIN"/>
    <property type="match status" value="1"/>
</dbReference>
<dbReference type="Gene3D" id="1.20.1250.20">
    <property type="entry name" value="MFS general substrate transporter like domains"/>
    <property type="match status" value="1"/>
</dbReference>
<feature type="domain" description="Major facilitator superfamily (MFS) profile" evidence="8">
    <location>
        <begin position="1"/>
        <end position="346"/>
    </location>
</feature>
<feature type="transmembrane region" description="Helical" evidence="7">
    <location>
        <begin position="152"/>
        <end position="178"/>
    </location>
</feature>
<dbReference type="InterPro" id="IPR020846">
    <property type="entry name" value="MFS_dom"/>
</dbReference>